<evidence type="ECO:0000313" key="5">
    <source>
        <dbReference type="Proteomes" id="UP001409291"/>
    </source>
</evidence>
<dbReference type="Pfam" id="PF14302">
    <property type="entry name" value="DUF4377"/>
    <property type="match status" value="2"/>
</dbReference>
<reference evidence="4 5" key="1">
    <citation type="submission" date="2024-04" db="EMBL/GenBank/DDBJ databases">
        <title>WGS of bacteria from Torrens River.</title>
        <authorList>
            <person name="Wyrsch E.R."/>
            <person name="Drigo B."/>
        </authorList>
    </citation>
    <scope>NUCLEOTIDE SEQUENCE [LARGE SCALE GENOMIC DNA]</scope>
    <source>
        <strain evidence="4 5">TWI391</strain>
    </source>
</reference>
<dbReference type="RefSeq" id="WP_183915103.1">
    <property type="nucleotide sequence ID" value="NZ_JBDJLH010000005.1"/>
</dbReference>
<dbReference type="InterPro" id="IPR053147">
    <property type="entry name" value="Hsp_HslJ-like"/>
</dbReference>
<comment type="caution">
    <text evidence="4">The sequence shown here is derived from an EMBL/GenBank/DDBJ whole genome shotgun (WGS) entry which is preliminary data.</text>
</comment>
<sequence>MIKFSTLLCLPLTAFSLTSLAQTNDFTIKMKSGIQKEQALQVKYYNSADWEPFYAKIESFSYDPNYSYELRIRRTKVANSVPNKPSYRYTLLNTVQKSQVNSEKIILEINDKWVDCQGVGQMKCLQVRSTPKDDWEYFHSHINGFDYEEGYIYKLIVKRTKIENPPQDASAYHYDLVKIVTKTASKNKRSLPTAAVFLSRHKWKLISLNGKDVAKYNAHLLFDAEKGRISGNSSCNNFFGPFIITSNTIEFPNIGTTMRACMGDNIESDLYQVLENRELHYDIAEQTFNLYIKNKHVAIFGLTEK</sequence>
<feature type="chain" id="PRO_5045453100" evidence="1">
    <location>
        <begin position="22"/>
        <end position="305"/>
    </location>
</feature>
<feature type="signal peptide" evidence="1">
    <location>
        <begin position="1"/>
        <end position="21"/>
    </location>
</feature>
<dbReference type="InterPro" id="IPR025485">
    <property type="entry name" value="DUF4377"/>
</dbReference>
<feature type="domain" description="DUF306" evidence="2">
    <location>
        <begin position="198"/>
        <end position="295"/>
    </location>
</feature>
<proteinExistence type="predicted"/>
<feature type="domain" description="DUF4377" evidence="3">
    <location>
        <begin position="32"/>
        <end position="97"/>
    </location>
</feature>
<organism evidence="4 5">
    <name type="scientific">Sphingobacterium kitahiroshimense</name>
    <dbReference type="NCBI Taxonomy" id="470446"/>
    <lineage>
        <taxon>Bacteria</taxon>
        <taxon>Pseudomonadati</taxon>
        <taxon>Bacteroidota</taxon>
        <taxon>Sphingobacteriia</taxon>
        <taxon>Sphingobacteriales</taxon>
        <taxon>Sphingobacteriaceae</taxon>
        <taxon>Sphingobacterium</taxon>
    </lineage>
</organism>
<evidence type="ECO:0000256" key="1">
    <source>
        <dbReference type="SAM" id="SignalP"/>
    </source>
</evidence>
<dbReference type="Proteomes" id="UP001409291">
    <property type="component" value="Unassembled WGS sequence"/>
</dbReference>
<name>A0ABV0BMR4_9SPHI</name>
<dbReference type="EMBL" id="JBDJNQ010000001">
    <property type="protein sequence ID" value="MEN5376094.1"/>
    <property type="molecule type" value="Genomic_DNA"/>
</dbReference>
<dbReference type="PANTHER" id="PTHR35535:SF1">
    <property type="entry name" value="HEAT SHOCK PROTEIN HSLJ"/>
    <property type="match status" value="1"/>
</dbReference>
<dbReference type="Gene3D" id="2.40.128.270">
    <property type="match status" value="1"/>
</dbReference>
<accession>A0ABV0BMR4</accession>
<dbReference type="InterPro" id="IPR005184">
    <property type="entry name" value="DUF306_Meta_HslJ"/>
</dbReference>
<dbReference type="PANTHER" id="PTHR35535">
    <property type="entry name" value="HEAT SHOCK PROTEIN HSLJ"/>
    <property type="match status" value="1"/>
</dbReference>
<evidence type="ECO:0000313" key="4">
    <source>
        <dbReference type="EMBL" id="MEN5376094.1"/>
    </source>
</evidence>
<gene>
    <name evidence="4" type="ORF">ABE541_02360</name>
</gene>
<keyword evidence="1" id="KW-0732">Signal</keyword>
<protein>
    <submittedName>
        <fullName evidence="4">DUF4377 domain-containing protein</fullName>
    </submittedName>
</protein>
<evidence type="ECO:0000259" key="2">
    <source>
        <dbReference type="Pfam" id="PF03724"/>
    </source>
</evidence>
<evidence type="ECO:0000259" key="3">
    <source>
        <dbReference type="Pfam" id="PF14302"/>
    </source>
</evidence>
<dbReference type="Pfam" id="PF03724">
    <property type="entry name" value="META"/>
    <property type="match status" value="1"/>
</dbReference>
<feature type="domain" description="DUF4377" evidence="3">
    <location>
        <begin position="109"/>
        <end position="182"/>
    </location>
</feature>
<keyword evidence="5" id="KW-1185">Reference proteome</keyword>
<dbReference type="InterPro" id="IPR038670">
    <property type="entry name" value="HslJ-like_sf"/>
</dbReference>